<dbReference type="InterPro" id="IPR018060">
    <property type="entry name" value="HTH_AraC"/>
</dbReference>
<name>A0A158GRC2_9BURK</name>
<keyword evidence="2" id="KW-0238">DNA-binding</keyword>
<comment type="caution">
    <text evidence="5">The sequence shown here is derived from an EMBL/GenBank/DDBJ whole genome shotgun (WGS) entry which is preliminary data.</text>
</comment>
<dbReference type="PANTHER" id="PTHR43280">
    <property type="entry name" value="ARAC-FAMILY TRANSCRIPTIONAL REGULATOR"/>
    <property type="match status" value="1"/>
</dbReference>
<evidence type="ECO:0000313" key="6">
    <source>
        <dbReference type="Proteomes" id="UP000054717"/>
    </source>
</evidence>
<keyword evidence="3" id="KW-0804">Transcription</keyword>
<sequence length="324" mass="35831">MNLSTASALSESKRQETSTRASRHIGLLLFERCCIYNAGVISEAFRLANELQPGSGGQPAYRLSLMSKSGGNIATSSSISIWTHHLHEYAVTDFDALFVACSKSEAMADRDPHLLSWLFGGERSLHDARDRTSETTVDGARTRPATVPIYWFKDIPMAAWSGVEAPVHLALAKIEADFGTHIARRVVSELQPQPLDHPNVMADDLSITTTTDKIHASASWIKENFSNSISISDAAEVAAMSNRNYLRRFKAEYGVTPQQYLMNVRFELICRLLLDSDLPVDKIARRCGMGNGDRLGRLFRRRYGMSPTSYRAEGGLGAEDLSES</sequence>
<dbReference type="Gene3D" id="1.10.10.60">
    <property type="entry name" value="Homeodomain-like"/>
    <property type="match status" value="1"/>
</dbReference>
<evidence type="ECO:0000259" key="4">
    <source>
        <dbReference type="PROSITE" id="PS01124"/>
    </source>
</evidence>
<evidence type="ECO:0000256" key="2">
    <source>
        <dbReference type="ARBA" id="ARBA00023125"/>
    </source>
</evidence>
<dbReference type="GO" id="GO:0043565">
    <property type="term" value="F:sequence-specific DNA binding"/>
    <property type="evidence" value="ECO:0007669"/>
    <property type="project" value="InterPro"/>
</dbReference>
<keyword evidence="6" id="KW-1185">Reference proteome</keyword>
<organism evidence="5 6">
    <name type="scientific">Caballeronia telluris</name>
    <dbReference type="NCBI Taxonomy" id="326475"/>
    <lineage>
        <taxon>Bacteria</taxon>
        <taxon>Pseudomonadati</taxon>
        <taxon>Pseudomonadota</taxon>
        <taxon>Betaproteobacteria</taxon>
        <taxon>Burkholderiales</taxon>
        <taxon>Burkholderiaceae</taxon>
        <taxon>Caballeronia</taxon>
    </lineage>
</organism>
<dbReference type="PROSITE" id="PS01124">
    <property type="entry name" value="HTH_ARAC_FAMILY_2"/>
    <property type="match status" value="1"/>
</dbReference>
<dbReference type="SMART" id="SM00342">
    <property type="entry name" value="HTH_ARAC"/>
    <property type="match status" value="1"/>
</dbReference>
<dbReference type="RefSeq" id="WP_087629984.1">
    <property type="nucleotide sequence ID" value="NZ_FCNZ02000005.1"/>
</dbReference>
<dbReference type="InterPro" id="IPR009057">
    <property type="entry name" value="Homeodomain-like_sf"/>
</dbReference>
<dbReference type="Gene3D" id="3.40.50.880">
    <property type="match status" value="1"/>
</dbReference>
<dbReference type="GO" id="GO:0003700">
    <property type="term" value="F:DNA-binding transcription factor activity"/>
    <property type="evidence" value="ECO:0007669"/>
    <property type="project" value="InterPro"/>
</dbReference>
<dbReference type="EMBL" id="FCNZ02000005">
    <property type="protein sequence ID" value="SAL33970.1"/>
    <property type="molecule type" value="Genomic_DNA"/>
</dbReference>
<evidence type="ECO:0000256" key="1">
    <source>
        <dbReference type="ARBA" id="ARBA00023015"/>
    </source>
</evidence>
<feature type="domain" description="HTH araC/xylS-type" evidence="4">
    <location>
        <begin position="215"/>
        <end position="313"/>
    </location>
</feature>
<dbReference type="InterPro" id="IPR029062">
    <property type="entry name" value="Class_I_gatase-like"/>
</dbReference>
<dbReference type="PANTHER" id="PTHR43280:SF28">
    <property type="entry name" value="HTH-TYPE TRANSCRIPTIONAL ACTIVATOR RHAS"/>
    <property type="match status" value="1"/>
</dbReference>
<reference evidence="5" key="1">
    <citation type="submission" date="2016-01" db="EMBL/GenBank/DDBJ databases">
        <authorList>
            <person name="Peeters Charlotte."/>
        </authorList>
    </citation>
    <scope>NUCLEOTIDE SEQUENCE</scope>
    <source>
        <strain evidence="5">LMG 22936</strain>
    </source>
</reference>
<proteinExistence type="predicted"/>
<gene>
    <name evidence="5" type="ORF">AWB66_01866</name>
</gene>
<dbReference type="SUPFAM" id="SSF52317">
    <property type="entry name" value="Class I glutamine amidotransferase-like"/>
    <property type="match status" value="1"/>
</dbReference>
<evidence type="ECO:0000256" key="3">
    <source>
        <dbReference type="ARBA" id="ARBA00023163"/>
    </source>
</evidence>
<accession>A0A158GRC2</accession>
<dbReference type="Pfam" id="PF12833">
    <property type="entry name" value="HTH_18"/>
    <property type="match status" value="1"/>
</dbReference>
<keyword evidence="1" id="KW-0805">Transcription regulation</keyword>
<dbReference type="AlphaFoldDB" id="A0A158GRC2"/>
<evidence type="ECO:0000313" key="5">
    <source>
        <dbReference type="EMBL" id="SAL33970.1"/>
    </source>
</evidence>
<dbReference type="Proteomes" id="UP000054717">
    <property type="component" value="Unassembled WGS sequence"/>
</dbReference>
<dbReference type="STRING" id="326475.AWB66_01866"/>
<protein>
    <submittedName>
        <fullName evidence="5">AraC family transcriptional regulator</fullName>
    </submittedName>
</protein>
<dbReference type="SUPFAM" id="SSF46689">
    <property type="entry name" value="Homeodomain-like"/>
    <property type="match status" value="2"/>
</dbReference>